<dbReference type="Pfam" id="PF00245">
    <property type="entry name" value="Alk_phosphatase"/>
    <property type="match status" value="1"/>
</dbReference>
<feature type="binding site" evidence="3">
    <location>
        <position position="268"/>
    </location>
    <ligand>
        <name>Zn(2+)</name>
        <dbReference type="ChEBI" id="CHEBI:29105"/>
        <label>2</label>
    </ligand>
</feature>
<dbReference type="AlphaFoldDB" id="A0A937JYN5"/>
<feature type="binding site" evidence="3">
    <location>
        <position position="142"/>
    </location>
    <ligand>
        <name>Mg(2+)</name>
        <dbReference type="ChEBI" id="CHEBI:18420"/>
    </ligand>
</feature>
<feature type="binding site" evidence="3">
    <location>
        <position position="259"/>
    </location>
    <ligand>
        <name>Mg(2+)</name>
        <dbReference type="ChEBI" id="CHEBI:18420"/>
    </ligand>
</feature>
<feature type="binding site" evidence="3">
    <location>
        <position position="264"/>
    </location>
    <ligand>
        <name>Zn(2+)</name>
        <dbReference type="ChEBI" id="CHEBI:29105"/>
        <label>2</label>
    </ligand>
</feature>
<name>A0A937JYN5_9BACT</name>
<comment type="cofactor">
    <cofactor evidence="3">
        <name>Mg(2+)</name>
        <dbReference type="ChEBI" id="CHEBI:18420"/>
    </cofactor>
    <text evidence="3">Binds 1 Mg(2+) ion.</text>
</comment>
<comment type="caution">
    <text evidence="5">The sequence shown here is derived from an EMBL/GenBank/DDBJ whole genome shotgun (WGS) entry which is preliminary data.</text>
</comment>
<protein>
    <submittedName>
        <fullName evidence="5">Alkaline phosphatase</fullName>
    </submittedName>
</protein>
<dbReference type="Gene3D" id="3.40.720.10">
    <property type="entry name" value="Alkaline Phosphatase, subunit A"/>
    <property type="match status" value="1"/>
</dbReference>
<dbReference type="GO" id="GO:0004035">
    <property type="term" value="F:alkaline phosphatase activity"/>
    <property type="evidence" value="ECO:0007669"/>
    <property type="project" value="TreeGrafter"/>
</dbReference>
<sequence length="370" mass="40661">MTFNKLFSIGSILTVFLLFNCSQNQESQSKSSEQADKNDKPLNVIFMIGDGMGLPQITSSFYYKGSPSNFERFKNIGFIKTSSKSNKVTDSAAGASAFATGNKTYNRAISVSTDTTNMPTILEKLEAKNYKTGLISLTSITHATPACFYAHVKDRDMHEDIATQLLTSGTDFFAGGGLKYFSKRTDGRNLFDEFEKAGYTMDSTGLKSDLDANKKYGFVLAEDGIPAKIEGRGDYLLDATKLALDHLSASDSGYFLMVEGSYIDWGGHAKNAEMMVTEMLDFDKTLGYVLDYVEKHENTLLVVTADHETGGVAIGKSDRADSVAVYFTTDQHTAELIPVFSKGDHEDSFRGIYENNEINHKLAEALGNIK</sequence>
<comment type="cofactor">
    <cofactor evidence="3">
        <name>Zn(2+)</name>
        <dbReference type="ChEBI" id="CHEBI:29105"/>
    </cofactor>
    <text evidence="3">Binds 2 Zn(2+) ions.</text>
</comment>
<dbReference type="CDD" id="cd16012">
    <property type="entry name" value="ALP"/>
    <property type="match status" value="1"/>
</dbReference>
<dbReference type="EMBL" id="JAESIY010000003">
    <property type="protein sequence ID" value="MBL3655854.1"/>
    <property type="molecule type" value="Genomic_DNA"/>
</dbReference>
<keyword evidence="3" id="KW-0862">Zinc</keyword>
<dbReference type="InterPro" id="IPR001952">
    <property type="entry name" value="Alkaline_phosphatase"/>
</dbReference>
<feature type="binding site" evidence="3">
    <location>
        <position position="50"/>
    </location>
    <ligand>
        <name>Mg(2+)</name>
        <dbReference type="ChEBI" id="CHEBI:18420"/>
    </ligand>
</feature>
<feature type="binding site" evidence="3">
    <location>
        <position position="144"/>
    </location>
    <ligand>
        <name>Mg(2+)</name>
        <dbReference type="ChEBI" id="CHEBI:18420"/>
    </ligand>
</feature>
<keyword evidence="1" id="KW-0597">Phosphoprotein</keyword>
<proteinExistence type="inferred from homology"/>
<dbReference type="GO" id="GO:0046872">
    <property type="term" value="F:metal ion binding"/>
    <property type="evidence" value="ECO:0007669"/>
    <property type="project" value="UniProtKB-KW"/>
</dbReference>
<evidence type="ECO:0000256" key="4">
    <source>
        <dbReference type="RuleBase" id="RU003946"/>
    </source>
</evidence>
<comment type="similarity">
    <text evidence="4">Belongs to the alkaline phosphatase family.</text>
</comment>
<evidence type="ECO:0000256" key="2">
    <source>
        <dbReference type="PIRSR" id="PIRSR601952-1"/>
    </source>
</evidence>
<reference evidence="5" key="1">
    <citation type="submission" date="2021-01" db="EMBL/GenBank/DDBJ databases">
        <title>Fulvivirga kasyanovii gen. nov., sp nov., a novel member of the phylum Bacteroidetes isolated from seawater in a mussel farm.</title>
        <authorList>
            <person name="Zhao L.-H."/>
            <person name="Wang Z.-J."/>
        </authorList>
    </citation>
    <scope>NUCLEOTIDE SEQUENCE</scope>
    <source>
        <strain evidence="5">2943</strain>
    </source>
</reference>
<feature type="active site" description="Phosphoserine intermediate" evidence="2">
    <location>
        <position position="91"/>
    </location>
</feature>
<organism evidence="5 6">
    <name type="scientific">Fulvivirga sediminis</name>
    <dbReference type="NCBI Taxonomy" id="2803949"/>
    <lineage>
        <taxon>Bacteria</taxon>
        <taxon>Pseudomonadati</taxon>
        <taxon>Bacteroidota</taxon>
        <taxon>Cytophagia</taxon>
        <taxon>Cytophagales</taxon>
        <taxon>Fulvivirgaceae</taxon>
        <taxon>Fulvivirga</taxon>
    </lineage>
</organism>
<dbReference type="PANTHER" id="PTHR11596">
    <property type="entry name" value="ALKALINE PHOSPHATASE"/>
    <property type="match status" value="1"/>
</dbReference>
<accession>A0A937JYN5</accession>
<dbReference type="PRINTS" id="PR00113">
    <property type="entry name" value="ALKPHPHTASE"/>
</dbReference>
<dbReference type="InterPro" id="IPR017850">
    <property type="entry name" value="Alkaline_phosphatase_core_sf"/>
</dbReference>
<feature type="binding site" evidence="3">
    <location>
        <position position="50"/>
    </location>
    <ligand>
        <name>Zn(2+)</name>
        <dbReference type="ChEBI" id="CHEBI:29105"/>
        <label>2</label>
    </ligand>
</feature>
<dbReference type="PANTHER" id="PTHR11596:SF5">
    <property type="entry name" value="ALKALINE PHOSPHATASE"/>
    <property type="match status" value="1"/>
</dbReference>
<feature type="binding site" evidence="3">
    <location>
        <position position="307"/>
    </location>
    <ligand>
        <name>Zn(2+)</name>
        <dbReference type="ChEBI" id="CHEBI:29105"/>
        <label>2</label>
    </ligand>
</feature>
<feature type="binding site" evidence="3">
    <location>
        <position position="306"/>
    </location>
    <ligand>
        <name>Zn(2+)</name>
        <dbReference type="ChEBI" id="CHEBI:29105"/>
        <label>2</label>
    </ligand>
</feature>
<dbReference type="Proteomes" id="UP000659388">
    <property type="component" value="Unassembled WGS sequence"/>
</dbReference>
<gene>
    <name evidence="5" type="ORF">JL102_06915</name>
</gene>
<evidence type="ECO:0000256" key="3">
    <source>
        <dbReference type="PIRSR" id="PIRSR601952-2"/>
    </source>
</evidence>
<dbReference type="SUPFAM" id="SSF53649">
    <property type="entry name" value="Alkaline phosphatase-like"/>
    <property type="match status" value="1"/>
</dbReference>
<evidence type="ECO:0000313" key="6">
    <source>
        <dbReference type="Proteomes" id="UP000659388"/>
    </source>
</evidence>
<dbReference type="SMART" id="SM00098">
    <property type="entry name" value="alkPPc"/>
    <property type="match status" value="1"/>
</dbReference>
<dbReference type="RefSeq" id="WP_202243532.1">
    <property type="nucleotide sequence ID" value="NZ_JAESIY010000003.1"/>
</dbReference>
<keyword evidence="6" id="KW-1185">Reference proteome</keyword>
<keyword evidence="3" id="KW-0479">Metal-binding</keyword>
<evidence type="ECO:0000256" key="1">
    <source>
        <dbReference type="ARBA" id="ARBA00022553"/>
    </source>
</evidence>
<evidence type="ECO:0000313" key="5">
    <source>
        <dbReference type="EMBL" id="MBL3655854.1"/>
    </source>
</evidence>
<keyword evidence="3" id="KW-0460">Magnesium</keyword>